<dbReference type="EMBL" id="BGZK01001426">
    <property type="protein sequence ID" value="GBP79709.1"/>
    <property type="molecule type" value="Genomic_DNA"/>
</dbReference>
<dbReference type="AlphaFoldDB" id="A0A4C1YYN9"/>
<organism evidence="1 2">
    <name type="scientific">Eumeta variegata</name>
    <name type="common">Bagworm moth</name>
    <name type="synonym">Eumeta japonica</name>
    <dbReference type="NCBI Taxonomy" id="151549"/>
    <lineage>
        <taxon>Eukaryota</taxon>
        <taxon>Metazoa</taxon>
        <taxon>Ecdysozoa</taxon>
        <taxon>Arthropoda</taxon>
        <taxon>Hexapoda</taxon>
        <taxon>Insecta</taxon>
        <taxon>Pterygota</taxon>
        <taxon>Neoptera</taxon>
        <taxon>Endopterygota</taxon>
        <taxon>Lepidoptera</taxon>
        <taxon>Glossata</taxon>
        <taxon>Ditrysia</taxon>
        <taxon>Tineoidea</taxon>
        <taxon>Psychidae</taxon>
        <taxon>Oiketicinae</taxon>
        <taxon>Eumeta</taxon>
    </lineage>
</organism>
<comment type="caution">
    <text evidence="1">The sequence shown here is derived from an EMBL/GenBank/DDBJ whole genome shotgun (WGS) entry which is preliminary data.</text>
</comment>
<proteinExistence type="predicted"/>
<sequence length="157" mass="17206">MMESGLQGETTPAQSPLMHGQVQCSLLQVLKGKLRRRLRTLTSDEIYGIYRKVSNDPKLEGLLVAIKEQFLSINLSGVASTGGAWGGYRTVTPEVSRSSYAICHSFTNCYRVSPLKGCAQYGPPPPPPSARYAIADYYSPDDAGAETIRKYGMEVLR</sequence>
<reference evidence="1 2" key="1">
    <citation type="journal article" date="2019" name="Commun. Biol.">
        <title>The bagworm genome reveals a unique fibroin gene that provides high tensile strength.</title>
        <authorList>
            <person name="Kono N."/>
            <person name="Nakamura H."/>
            <person name="Ohtoshi R."/>
            <person name="Tomita M."/>
            <person name="Numata K."/>
            <person name="Arakawa K."/>
        </authorList>
    </citation>
    <scope>NUCLEOTIDE SEQUENCE [LARGE SCALE GENOMIC DNA]</scope>
</reference>
<protein>
    <submittedName>
        <fullName evidence="1">Uncharacterized protein</fullName>
    </submittedName>
</protein>
<evidence type="ECO:0000313" key="2">
    <source>
        <dbReference type="Proteomes" id="UP000299102"/>
    </source>
</evidence>
<gene>
    <name evidence="1" type="ORF">EVAR_34834_1</name>
</gene>
<name>A0A4C1YYN9_EUMVA</name>
<evidence type="ECO:0000313" key="1">
    <source>
        <dbReference type="EMBL" id="GBP79709.1"/>
    </source>
</evidence>
<accession>A0A4C1YYN9</accession>
<dbReference type="Proteomes" id="UP000299102">
    <property type="component" value="Unassembled WGS sequence"/>
</dbReference>
<keyword evidence="2" id="KW-1185">Reference proteome</keyword>